<dbReference type="EMBL" id="JSCE01000251">
    <property type="protein sequence ID" value="KHM47263.1"/>
    <property type="molecule type" value="Genomic_DNA"/>
</dbReference>
<organism evidence="1 2">
    <name type="scientific">Anaerovibrio lipolyticus</name>
    <dbReference type="NCBI Taxonomy" id="82374"/>
    <lineage>
        <taxon>Bacteria</taxon>
        <taxon>Bacillati</taxon>
        <taxon>Bacillota</taxon>
        <taxon>Negativicutes</taxon>
        <taxon>Selenomonadales</taxon>
        <taxon>Selenomonadaceae</taxon>
        <taxon>Anaerovibrio</taxon>
    </lineage>
</organism>
<dbReference type="STRING" id="82374.NZ47_13640"/>
<keyword evidence="2" id="KW-1185">Reference proteome</keyword>
<evidence type="ECO:0000313" key="2">
    <source>
        <dbReference type="Proteomes" id="UP000030993"/>
    </source>
</evidence>
<gene>
    <name evidence="1" type="ORF">NZ47_13640</name>
</gene>
<proteinExistence type="predicted"/>
<protein>
    <recommendedName>
        <fullName evidence="3">Lipoprotein</fullName>
    </recommendedName>
</protein>
<dbReference type="Proteomes" id="UP000030993">
    <property type="component" value="Unassembled WGS sequence"/>
</dbReference>
<dbReference type="PROSITE" id="PS51257">
    <property type="entry name" value="PROKAR_LIPOPROTEIN"/>
    <property type="match status" value="1"/>
</dbReference>
<dbReference type="RefSeq" id="WP_039212157.1">
    <property type="nucleotide sequence ID" value="NZ_JSCE01000251.1"/>
</dbReference>
<comment type="caution">
    <text evidence="1">The sequence shown here is derived from an EMBL/GenBank/DDBJ whole genome shotgun (WGS) entry which is preliminary data.</text>
</comment>
<dbReference type="AlphaFoldDB" id="A0A0B2JKM3"/>
<name>A0A0B2JKM3_9FIRM</name>
<sequence>MKKSLFITLCILAILAVSLLIGGCGSKNDENMDASYYRKILMLPDGQLLCSLEVEADKVNTAGAVCKVEKKDGKIRRITALYDGQKPDQGFWTGYSGVLSVLDKADLLSTNGYEYKLYFHILEISEDGDDLLYTETGTKQTKEIRRFIDGVKGKPTSIKSEGKLQYDAQGRCTAITSSSKRTEFGYTGDSVLPTSIVAYNSDGKKLALEIPLMTWDEHNRITKVVIKGDWAYDEKLRNKEKFAGDEAVGSLGWVKFDMAEMTQAFYEGDNPNPISVRAYKASGTPTRSRKTGVHEYAYRYDDKYNMISVEALVGKNVKEPVMAIPLGESKDKKQKFYCATCRFAYDEKGRRVAWATYGKDGRPVNGASGYAEEDKFYGDDGSFSLGQVYFGTLGQPINRNSGEKDVPNYHISIFIDMGDGKSETHYFNMAGEWLGVNQFEAKEKNEFTTSRFNKDSDLEKLAKKQAQPIILGKMGLMQFVHEEKDIPEATPKQTDTASTNTTVMLNSPLKAKDLTLGKLSIGDNTSTIRSSMGKPIEVVTENGQLHWKYHEIDITLVNDTISTLISNSPGVFTPRGIHEDSSIDDVFKNYGKDYRYEEYNNIQLYEYPITSKDGAPCLLRFAVKKGENKVYYISMRKI</sequence>
<accession>A0A0B2JKM3</accession>
<evidence type="ECO:0000313" key="1">
    <source>
        <dbReference type="EMBL" id="KHM47263.1"/>
    </source>
</evidence>
<reference evidence="1 2" key="1">
    <citation type="journal article" date="2013" name="PLoS ONE">
        <title>Identification and characterization of three novel lipases belonging to families II and V from Anaerovibrio lipolyticus 5ST.</title>
        <authorList>
            <person name="Prive F."/>
            <person name="Kaderbhai N.N."/>
            <person name="Girdwood S."/>
            <person name="Worgan H.J."/>
            <person name="Pinloche E."/>
            <person name="Scollan N.D."/>
            <person name="Huws S.A."/>
            <person name="Newbold C.J."/>
        </authorList>
    </citation>
    <scope>NUCLEOTIDE SEQUENCE [LARGE SCALE GENOMIC DNA]</scope>
    <source>
        <strain evidence="1 2">5S</strain>
    </source>
</reference>
<dbReference type="Gene3D" id="2.180.10.10">
    <property type="entry name" value="RHS repeat-associated core"/>
    <property type="match status" value="1"/>
</dbReference>
<evidence type="ECO:0008006" key="3">
    <source>
        <dbReference type="Google" id="ProtNLM"/>
    </source>
</evidence>